<evidence type="ECO:0000313" key="2">
    <source>
        <dbReference type="EMBL" id="EPG36830.1"/>
    </source>
</evidence>
<dbReference type="Proteomes" id="UP000014559">
    <property type="component" value="Unassembled WGS sequence"/>
</dbReference>
<name>S3TME1_9GAMM</name>
<feature type="coiled-coil region" evidence="1">
    <location>
        <begin position="80"/>
        <end position="107"/>
    </location>
</feature>
<protein>
    <submittedName>
        <fullName evidence="2">Uncharacterized protein</fullName>
    </submittedName>
</protein>
<gene>
    <name evidence="2" type="ORF">F907_02527</name>
</gene>
<dbReference type="GeneID" id="45417260"/>
<dbReference type="HOGENOM" id="CLU_130970_0_0_6"/>
<reference evidence="2 3" key="1">
    <citation type="submission" date="2013-06" db="EMBL/GenBank/DDBJ databases">
        <title>The Genome Sequence of Acinetobacter sp. NIPH 2036.</title>
        <authorList>
            <consortium name="The Broad Institute Genome Sequencing Platform"/>
            <consortium name="The Broad Institute Genome Sequencing Center for Infectious Disease"/>
            <person name="Cerqueira G."/>
            <person name="Feldgarden M."/>
            <person name="Courvalin P."/>
            <person name="Perichon B."/>
            <person name="Grillot-Courvalin C."/>
            <person name="Clermont D."/>
            <person name="Rocha E."/>
            <person name="Yoon E.-J."/>
            <person name="Nemec A."/>
            <person name="Young S.K."/>
            <person name="Zeng Q."/>
            <person name="Gargeya S."/>
            <person name="Fitzgerald M."/>
            <person name="Abouelleil A."/>
            <person name="Alvarado L."/>
            <person name="Berlin A.M."/>
            <person name="Chapman S.B."/>
            <person name="Dewar J."/>
            <person name="Goldberg J."/>
            <person name="Griggs A."/>
            <person name="Gujja S."/>
            <person name="Hansen M."/>
            <person name="Howarth C."/>
            <person name="Imamovic A."/>
            <person name="Larimer J."/>
            <person name="McCowan C."/>
            <person name="Murphy C."/>
            <person name="Pearson M."/>
            <person name="Priest M."/>
            <person name="Roberts A."/>
            <person name="Saif S."/>
            <person name="Shea T."/>
            <person name="Sykes S."/>
            <person name="Wortman J."/>
            <person name="Nusbaum C."/>
            <person name="Birren B."/>
        </authorList>
    </citation>
    <scope>NUCLEOTIDE SEQUENCE [LARGE SCALE GENOMIC DNA]</scope>
    <source>
        <strain evidence="2 3">NIPH 2036</strain>
    </source>
</reference>
<proteinExistence type="predicted"/>
<comment type="caution">
    <text evidence="2">The sequence shown here is derived from an EMBL/GenBank/DDBJ whole genome shotgun (WGS) entry which is preliminary data.</text>
</comment>
<evidence type="ECO:0000313" key="3">
    <source>
        <dbReference type="Proteomes" id="UP000014559"/>
    </source>
</evidence>
<evidence type="ECO:0000256" key="1">
    <source>
        <dbReference type="SAM" id="Coils"/>
    </source>
</evidence>
<dbReference type="EMBL" id="ATGK01000013">
    <property type="protein sequence ID" value="EPG36830.1"/>
    <property type="molecule type" value="Genomic_DNA"/>
</dbReference>
<dbReference type="PATRIC" id="fig|1217696.3.peg.2487"/>
<dbReference type="AlphaFoldDB" id="S3TME1"/>
<organism evidence="2 3">
    <name type="scientific">Acinetobacter colistiniresistens</name>
    <dbReference type="NCBI Taxonomy" id="280145"/>
    <lineage>
        <taxon>Bacteria</taxon>
        <taxon>Pseudomonadati</taxon>
        <taxon>Pseudomonadota</taxon>
        <taxon>Gammaproteobacteria</taxon>
        <taxon>Moraxellales</taxon>
        <taxon>Moraxellaceae</taxon>
        <taxon>Acinetobacter</taxon>
    </lineage>
</organism>
<dbReference type="RefSeq" id="WP_004777371.1">
    <property type="nucleotide sequence ID" value="NZ_BGNT01000004.1"/>
</dbReference>
<keyword evidence="1" id="KW-0175">Coiled coil</keyword>
<accession>S3TME1</accession>
<sequence length="138" mass="16094">MATAPRLTNERIDIALKLLDGWTGKLTWPRFLAMLEIDLGHKYTKAALLRHAKFKNAWDKRRWDENPDRNSRNIFGNHALQTALEKIEKLEKTIERLENDNNLLNEKFIVWATNAAYKAITVEELNRPIPMHSTKNTS</sequence>